<dbReference type="Gene3D" id="3.40.225.10">
    <property type="entry name" value="Class II aldolase/adducin N-terminal domain"/>
    <property type="match status" value="1"/>
</dbReference>
<dbReference type="SFLD" id="SFLDG01129">
    <property type="entry name" value="C1.5:_HAD__Beta-PGM__Phosphata"/>
    <property type="match status" value="1"/>
</dbReference>
<dbReference type="SUPFAM" id="SSF56784">
    <property type="entry name" value="HAD-like"/>
    <property type="match status" value="1"/>
</dbReference>
<dbReference type="Proteomes" id="UP001500851">
    <property type="component" value="Unassembled WGS sequence"/>
</dbReference>
<evidence type="ECO:0000256" key="4">
    <source>
        <dbReference type="ARBA" id="ARBA00022833"/>
    </source>
</evidence>
<dbReference type="SUPFAM" id="SSF53639">
    <property type="entry name" value="AraD/HMP-PK domain-like"/>
    <property type="match status" value="1"/>
</dbReference>
<feature type="binding site" evidence="8">
    <location>
        <position position="357"/>
    </location>
    <ligand>
        <name>Zn(2+)</name>
        <dbReference type="ChEBI" id="CHEBI:29105"/>
    </ligand>
</feature>
<sequence length="464" mass="49135">MTAPTPVTADAVVVDLEGTTSAAGFILGDLYDYARPRLDAVLGRADDVVQQARAQVIVEAGLHADASDAEVADALRRLMDSDIKSTPLKTIQGVIWAEGFAAGEITSHFFDDVPPRLRDWHERGIRIAVYSSGSVASQQPWFRNAPQGDLSGLVEAWFDTVNAGPKKDPASYARIADALGTDPGRTLFLTDHPEEVDAALDAGWRVVALDRAGEPWAGADFSAPAVPHFDRIEVVLADAPADADAAPTAGAGAPLVPAERLREAGRVLAAEASRFADFGWMRGTAGNLSAVVHRDPLLLAVTASGLDKSELTERDVVLVDAAGRSADPADARKPSAESGLHAHIAARTGAEAVFHVHALDAVLAGQLWPQGVEIRDLEMLKGIGHPAHDATVRIPVIANHQDMAVEAARFDEVYAPATDGTPEVPALIVAGHGMYAWGRTATAARHHLEIVEWLLRHAVAARGL</sequence>
<evidence type="ECO:0000256" key="3">
    <source>
        <dbReference type="ARBA" id="ARBA00022801"/>
    </source>
</evidence>
<dbReference type="InterPro" id="IPR001303">
    <property type="entry name" value="Aldolase_II/adducin_N"/>
</dbReference>
<reference evidence="10 11" key="1">
    <citation type="journal article" date="2019" name="Int. J. Syst. Evol. Microbiol.">
        <title>The Global Catalogue of Microorganisms (GCM) 10K type strain sequencing project: providing services to taxonomists for standard genome sequencing and annotation.</title>
        <authorList>
            <consortium name="The Broad Institute Genomics Platform"/>
            <consortium name="The Broad Institute Genome Sequencing Center for Infectious Disease"/>
            <person name="Wu L."/>
            <person name="Ma J."/>
        </authorList>
    </citation>
    <scope>NUCLEOTIDE SEQUENCE [LARGE SCALE GENOMIC DNA]</scope>
    <source>
        <strain evidence="10 11">JCM 14736</strain>
    </source>
</reference>
<comment type="function">
    <text evidence="8">Catalyzes the dehydration of methylthioribulose-1-phosphate (MTRu-1-P) into 2,3-diketo-5-methylthiopentyl-1-phosphate (DK-MTP-1-P).</text>
</comment>
<evidence type="ECO:0000256" key="1">
    <source>
        <dbReference type="ARBA" id="ARBA00022605"/>
    </source>
</evidence>
<dbReference type="Pfam" id="PF00702">
    <property type="entry name" value="Hydrolase"/>
    <property type="match status" value="1"/>
</dbReference>
<dbReference type="InterPro" id="IPR023943">
    <property type="entry name" value="Enolase-ppase_E1"/>
</dbReference>
<evidence type="ECO:0000313" key="11">
    <source>
        <dbReference type="Proteomes" id="UP001500851"/>
    </source>
</evidence>
<gene>
    <name evidence="8" type="primary">mtnB</name>
    <name evidence="10" type="ORF">GCM10009768_04200</name>
</gene>
<keyword evidence="1 8" id="KW-0028">Amino-acid biosynthesis</keyword>
<protein>
    <recommendedName>
        <fullName evidence="8">Methylthioribulose-1-phosphate dehydratase</fullName>
        <shortName evidence="8">MTRu-1-P dehydratase</shortName>
        <ecNumber evidence="8">4.2.1.109</ecNumber>
    </recommendedName>
</protein>
<dbReference type="EMBL" id="BAAAOB010000001">
    <property type="protein sequence ID" value="GAA1778537.1"/>
    <property type="molecule type" value="Genomic_DNA"/>
</dbReference>
<dbReference type="InterPro" id="IPR023214">
    <property type="entry name" value="HAD_sf"/>
</dbReference>
<comment type="similarity">
    <text evidence="8">Belongs to the aldolase class II family. MtnB subfamily.</text>
</comment>
<keyword evidence="7" id="KW-0511">Multifunctional enzyme</keyword>
<dbReference type="PANTHER" id="PTHR20371">
    <property type="entry name" value="ENOLASE-PHOSPHATASE E1"/>
    <property type="match status" value="1"/>
</dbReference>
<dbReference type="Pfam" id="PF00596">
    <property type="entry name" value="Aldolase_II"/>
    <property type="match status" value="1"/>
</dbReference>
<dbReference type="EC" id="4.2.1.109" evidence="8"/>
<evidence type="ECO:0000256" key="7">
    <source>
        <dbReference type="ARBA" id="ARBA00023268"/>
    </source>
</evidence>
<dbReference type="PANTHER" id="PTHR20371:SF1">
    <property type="entry name" value="ENOLASE-PHOSPHATASE E1"/>
    <property type="match status" value="1"/>
</dbReference>
<dbReference type="Gene3D" id="1.10.720.60">
    <property type="match status" value="1"/>
</dbReference>
<name>A0ABN2L7Y9_9MICO</name>
<evidence type="ECO:0000256" key="8">
    <source>
        <dbReference type="HAMAP-Rule" id="MF_01677"/>
    </source>
</evidence>
<dbReference type="SFLD" id="SFLDG01133">
    <property type="entry name" value="C1.5.4:_Enolase-phosphatase_Li"/>
    <property type="match status" value="1"/>
</dbReference>
<dbReference type="InterPro" id="IPR017714">
    <property type="entry name" value="MethylthioRu-1-P_deHdtase_MtnB"/>
</dbReference>
<organism evidence="10 11">
    <name type="scientific">Leucobacter iarius</name>
    <dbReference type="NCBI Taxonomy" id="333963"/>
    <lineage>
        <taxon>Bacteria</taxon>
        <taxon>Bacillati</taxon>
        <taxon>Actinomycetota</taxon>
        <taxon>Actinomycetes</taxon>
        <taxon>Micrococcales</taxon>
        <taxon>Microbacteriaceae</taxon>
        <taxon>Leucobacter</taxon>
    </lineage>
</organism>
<evidence type="ECO:0000259" key="9">
    <source>
        <dbReference type="SMART" id="SM01007"/>
    </source>
</evidence>
<comment type="cofactor">
    <cofactor evidence="8">
        <name>Zn(2+)</name>
        <dbReference type="ChEBI" id="CHEBI:29105"/>
    </cofactor>
    <text evidence="8">Binds 1 zinc ion per subunit.</text>
</comment>
<dbReference type="SMART" id="SM01007">
    <property type="entry name" value="Aldolase_II"/>
    <property type="match status" value="1"/>
</dbReference>
<dbReference type="SFLD" id="SFLDS00003">
    <property type="entry name" value="Haloacid_Dehalogenase"/>
    <property type="match status" value="1"/>
</dbReference>
<keyword evidence="5 8" id="KW-0486">Methionine biosynthesis</keyword>
<dbReference type="NCBIfam" id="TIGR01691">
    <property type="entry name" value="enolase-ppase"/>
    <property type="match status" value="1"/>
</dbReference>
<keyword evidence="2 8" id="KW-0479">Metal-binding</keyword>
<dbReference type="InterPro" id="IPR036409">
    <property type="entry name" value="Aldolase_II/adducin_N_sf"/>
</dbReference>
<keyword evidence="11" id="KW-1185">Reference proteome</keyword>
<comment type="pathway">
    <text evidence="8">Amino-acid biosynthesis; L-methionine biosynthesis via salvage pathway; L-methionine from S-methyl-5-thio-alpha-D-ribose 1-phosphate: step 2/6.</text>
</comment>
<dbReference type="InterPro" id="IPR036412">
    <property type="entry name" value="HAD-like_sf"/>
</dbReference>
<dbReference type="Gene3D" id="3.40.50.1000">
    <property type="entry name" value="HAD superfamily/HAD-like"/>
    <property type="match status" value="1"/>
</dbReference>
<dbReference type="CDD" id="cd01629">
    <property type="entry name" value="HAD_EP"/>
    <property type="match status" value="1"/>
</dbReference>
<evidence type="ECO:0000313" key="10">
    <source>
        <dbReference type="EMBL" id="GAA1778537.1"/>
    </source>
</evidence>
<dbReference type="NCBIfam" id="TIGR03328">
    <property type="entry name" value="salvage_mtnB"/>
    <property type="match status" value="1"/>
</dbReference>
<feature type="binding site" evidence="8">
    <location>
        <position position="355"/>
    </location>
    <ligand>
        <name>Zn(2+)</name>
        <dbReference type="ChEBI" id="CHEBI:29105"/>
    </ligand>
</feature>
<feature type="domain" description="Class II aldolase/adducin N-terminal" evidence="9">
    <location>
        <begin position="266"/>
        <end position="459"/>
    </location>
</feature>
<dbReference type="RefSeq" id="WP_344028682.1">
    <property type="nucleotide sequence ID" value="NZ_BAAAOB010000001.1"/>
</dbReference>
<accession>A0ABN2L7Y9</accession>
<keyword evidence="6 8" id="KW-0456">Lyase</keyword>
<evidence type="ECO:0000256" key="5">
    <source>
        <dbReference type="ARBA" id="ARBA00023167"/>
    </source>
</evidence>
<dbReference type="HAMAP" id="MF_01677">
    <property type="entry name" value="Salvage_MtnB"/>
    <property type="match status" value="1"/>
</dbReference>
<keyword evidence="3" id="KW-0378">Hydrolase</keyword>
<comment type="catalytic activity">
    <reaction evidence="8">
        <text>5-(methylsulfanyl)-D-ribulose 1-phosphate = 5-methylsulfanyl-2,3-dioxopentyl phosphate + H2O</text>
        <dbReference type="Rhea" id="RHEA:15549"/>
        <dbReference type="ChEBI" id="CHEBI:15377"/>
        <dbReference type="ChEBI" id="CHEBI:58548"/>
        <dbReference type="ChEBI" id="CHEBI:58828"/>
        <dbReference type="EC" id="4.2.1.109"/>
    </reaction>
</comment>
<proteinExistence type="inferred from homology"/>
<evidence type="ECO:0000256" key="6">
    <source>
        <dbReference type="ARBA" id="ARBA00023239"/>
    </source>
</evidence>
<comment type="caution">
    <text evidence="10">The sequence shown here is derived from an EMBL/GenBank/DDBJ whole genome shotgun (WGS) entry which is preliminary data.</text>
</comment>
<evidence type="ECO:0000256" key="2">
    <source>
        <dbReference type="ARBA" id="ARBA00022723"/>
    </source>
</evidence>
<keyword evidence="4 8" id="KW-0862">Zinc</keyword>